<evidence type="ECO:0000313" key="3">
    <source>
        <dbReference type="Proteomes" id="UP000076881"/>
    </source>
</evidence>
<dbReference type="Proteomes" id="UP000076881">
    <property type="component" value="Unassembled WGS sequence"/>
</dbReference>
<dbReference type="AlphaFoldDB" id="A0A168L125"/>
<reference evidence="2 3" key="1">
    <citation type="journal article" date="2016" name="Genome Biol. Evol.">
        <title>Divergent and convergent evolution of fungal pathogenicity.</title>
        <authorList>
            <person name="Shang Y."/>
            <person name="Xiao G."/>
            <person name="Zheng P."/>
            <person name="Cen K."/>
            <person name="Zhan S."/>
            <person name="Wang C."/>
        </authorList>
    </citation>
    <scope>NUCLEOTIDE SEQUENCE [LARGE SCALE GENOMIC DNA]</scope>
    <source>
        <strain evidence="2 3">RCEF 1005</strain>
    </source>
</reference>
<feature type="compositionally biased region" description="Basic residues" evidence="1">
    <location>
        <begin position="165"/>
        <end position="184"/>
    </location>
</feature>
<sequence length="653" mass="73771">MPWRNPEKPTRVFKDCRDERRWWDRSAYKLPFRKFKGLDETALWGPLYQRFNTTPMPILDMEAWHADVVELMRKSATVQELYKHMEERKKKRFDELVTAINDMDGGVEWFCQPRSEDLKSLGMSLFHLWRGPSLFETARVFQTMTEIKEQARQECKRENRAWRKQYREKRQERRMKREQRKKERRERFSLEVDAISARLSPAQSYDSPPPADQIRAGEDYMGDRKRKRSHQEQDAENGCKRKRRATTPSASPSETPKVLEASSSTGSPNSNAGSTSNNDGALNAGSSRKRKRDSRDSEAQSGREVKRQAGPPRASPEKATSHRASPAISTSSDAGYVSNIESDSNTTRSRKRNRDPQDSEAESGREEKRRAVISLATPLKERTSLRVSSSATPFTSDGGYDADDQSNFHARISSKRKLIDRKLNNRKRDNRKRNNQDSEAQGGKQETLLSIPPPGSLPEGTTNPGVSSSVISTSSDEDYDLDDHGSFNGKISREMKLFDRKHKTRKRSHRHLDAESGHEEELPAVSPRASPSEEPINSDALSSIISTSSGEDDDSSASDDNGNAKAIGKWKTRGGYPTPPSRGSSQASGHAPYEDDFGGKGFSRPARIYYEELGWVRDNGPADKELCSHEHEETQSTEPLNSGKGRCSIEGRL</sequence>
<accession>A0A168L125</accession>
<feature type="compositionally biased region" description="Polar residues" evidence="1">
    <location>
        <begin position="385"/>
        <end position="395"/>
    </location>
</feature>
<evidence type="ECO:0000256" key="1">
    <source>
        <dbReference type="SAM" id="MobiDB-lite"/>
    </source>
</evidence>
<organism evidence="2 3">
    <name type="scientific">Akanthomyces lecanii RCEF 1005</name>
    <dbReference type="NCBI Taxonomy" id="1081108"/>
    <lineage>
        <taxon>Eukaryota</taxon>
        <taxon>Fungi</taxon>
        <taxon>Dikarya</taxon>
        <taxon>Ascomycota</taxon>
        <taxon>Pezizomycotina</taxon>
        <taxon>Sordariomycetes</taxon>
        <taxon>Hypocreomycetidae</taxon>
        <taxon>Hypocreales</taxon>
        <taxon>Cordycipitaceae</taxon>
        <taxon>Akanthomyces</taxon>
        <taxon>Cordyceps confragosa</taxon>
    </lineage>
</organism>
<gene>
    <name evidence="2" type="ORF">LEL_02106</name>
</gene>
<feature type="compositionally biased region" description="Basic and acidic residues" evidence="1">
    <location>
        <begin position="293"/>
        <end position="307"/>
    </location>
</feature>
<feature type="region of interest" description="Disordered" evidence="1">
    <location>
        <begin position="165"/>
        <end position="187"/>
    </location>
</feature>
<feature type="compositionally biased region" description="Polar residues" evidence="1">
    <location>
        <begin position="327"/>
        <end position="347"/>
    </location>
</feature>
<feature type="compositionally biased region" description="Basic and acidic residues" evidence="1">
    <location>
        <begin position="420"/>
        <end position="436"/>
    </location>
</feature>
<comment type="caution">
    <text evidence="2">The sequence shown here is derived from an EMBL/GenBank/DDBJ whole genome shotgun (WGS) entry which is preliminary data.</text>
</comment>
<feature type="region of interest" description="Disordered" evidence="1">
    <location>
        <begin position="628"/>
        <end position="653"/>
    </location>
</feature>
<feature type="region of interest" description="Disordered" evidence="1">
    <location>
        <begin position="221"/>
        <end position="602"/>
    </location>
</feature>
<protein>
    <submittedName>
        <fullName evidence="2">Uncharacterized protein</fullName>
    </submittedName>
</protein>
<feature type="compositionally biased region" description="Polar residues" evidence="1">
    <location>
        <begin position="261"/>
        <end position="280"/>
    </location>
</feature>
<dbReference type="OrthoDB" id="4366798at2759"/>
<evidence type="ECO:0000313" key="2">
    <source>
        <dbReference type="EMBL" id="OAA82561.1"/>
    </source>
</evidence>
<feature type="compositionally biased region" description="Low complexity" evidence="1">
    <location>
        <begin position="538"/>
        <end position="549"/>
    </location>
</feature>
<name>A0A168L125_CORDF</name>
<dbReference type="EMBL" id="AZHF01000001">
    <property type="protein sequence ID" value="OAA82561.1"/>
    <property type="molecule type" value="Genomic_DNA"/>
</dbReference>
<feature type="compositionally biased region" description="Basic residues" evidence="1">
    <location>
        <begin position="499"/>
        <end position="510"/>
    </location>
</feature>
<proteinExistence type="predicted"/>
<feature type="compositionally biased region" description="Basic and acidic residues" evidence="1">
    <location>
        <begin position="511"/>
        <end position="521"/>
    </location>
</feature>
<feature type="compositionally biased region" description="Basic and acidic residues" evidence="1">
    <location>
        <begin position="230"/>
        <end position="239"/>
    </location>
</feature>
<keyword evidence="3" id="KW-1185">Reference proteome</keyword>
<feature type="compositionally biased region" description="Basic and acidic residues" evidence="1">
    <location>
        <begin position="354"/>
        <end position="370"/>
    </location>
</feature>